<dbReference type="InterPro" id="IPR011989">
    <property type="entry name" value="ARM-like"/>
</dbReference>
<dbReference type="InterPro" id="IPR057672">
    <property type="entry name" value="TPR_IPO4/5"/>
</dbReference>
<keyword evidence="6" id="KW-0653">Protein transport</keyword>
<sequence length="949" mass="106742">MTKRHAAFKESHVSNWQLLLFLSHSHRSFSHVTAKSIMATWQPQPQGLSDLLQLLKEAVNPNASQTAITEKLEYFNKVPDYNSYLVYILTQMPQEDAYTRTLAGLNLKNNIRTYFNTIPPPVMDYVKECCVQHIGEPDSSVRKAVGLVITAIVTRGQVHNWPQILQILMEKLDSGDTNLIEGAFDTLRKICEDSPRDLDQDIDGIRPLNYMIPKFISFFDNPNPKLRVHAIAATNQFIMMRSQSLMINIEQFVNALFSRASDAEPEVRRHICSALVMLLEVRPDTLIPQLPNVVEYMIFSTQDMDEQVALEACEFWLAFAEQDDLRENLRPYLPRVIPVLLAGMVYSEMDLLTLGGDEDDAHIEDSEQDIKPRFHRAAVVEHEHTTAATNAEPAKKQPSGGDGEDDEDDDDEDDFDDDEFYDEWNLRKCSAAALDVLATAFEGDLVKILLPLLKEQLFHEDWKHRECGILALGAAAEGGMDEVAPHLPDLVPYLVRNLNDPKPLVRSITCWALSRYARWCVDVLATPDGRKLFFEPVVEGLLKRALDNNKRVQEAACSAFATLEEEATLELVPYLQPILMNLSAAFSKYQHKNLLILYDALGTLAENVGPALAEPAYIELLMPPLIQKWQEVTDNDTDLFPLLECLTSVSTALGVHFKPFAEPVFTRCVNLVYKTLEGCQLAALDPTLDQPDKDFMIVALDLLSGIVQGLNTSVESLVASARPSLVQLLSMCINDPVPEVRQSSYALLGDLAISCFEHVRSVLPQFLPHLLEQVDPTFEHVSVCNNAAWAAGEIALQWKQEIQPYVEALLQRLFPLVLNQETPRTLLENTAITIGRLGFVCPTVVAPHLELFIHSWLQALNDIRDNEEKESAFNGLCEMIKVNPQGVVKEILFFCSAVANFQTITPHLHEAFGNILVGYKNMFGAEQWEQALTTLPPQTRKVLAERYGM</sequence>
<keyword evidence="12" id="KW-1185">Reference proteome</keyword>
<comment type="caution">
    <text evidence="11">The sequence shown here is derived from an EMBL/GenBank/DDBJ whole genome shotgun (WGS) entry which is preliminary data.</text>
</comment>
<evidence type="ECO:0000256" key="9">
    <source>
        <dbReference type="SAM" id="MobiDB-lite"/>
    </source>
</evidence>
<dbReference type="Pfam" id="PF03810">
    <property type="entry name" value="IBN_N"/>
    <property type="match status" value="1"/>
</dbReference>
<dbReference type="GO" id="GO:0031981">
    <property type="term" value="C:nuclear lumen"/>
    <property type="evidence" value="ECO:0007669"/>
    <property type="project" value="UniProtKB-ARBA"/>
</dbReference>
<keyword evidence="3" id="KW-0813">Transport</keyword>
<evidence type="ECO:0000259" key="10">
    <source>
        <dbReference type="SMART" id="SM00913"/>
    </source>
</evidence>
<dbReference type="GO" id="GO:0031267">
    <property type="term" value="F:small GTPase binding"/>
    <property type="evidence" value="ECO:0007669"/>
    <property type="project" value="InterPro"/>
</dbReference>
<evidence type="ECO:0000256" key="4">
    <source>
        <dbReference type="ARBA" id="ARBA00022490"/>
    </source>
</evidence>
<evidence type="ECO:0000256" key="3">
    <source>
        <dbReference type="ARBA" id="ARBA00022448"/>
    </source>
</evidence>
<dbReference type="SUPFAM" id="SSF48371">
    <property type="entry name" value="ARM repeat"/>
    <property type="match status" value="1"/>
</dbReference>
<organism evidence="11 12">
    <name type="scientific">Umbelopsis vinacea</name>
    <dbReference type="NCBI Taxonomy" id="44442"/>
    <lineage>
        <taxon>Eukaryota</taxon>
        <taxon>Fungi</taxon>
        <taxon>Fungi incertae sedis</taxon>
        <taxon>Mucoromycota</taxon>
        <taxon>Mucoromycotina</taxon>
        <taxon>Umbelopsidomycetes</taxon>
        <taxon>Umbelopsidales</taxon>
        <taxon>Umbelopsidaceae</taxon>
        <taxon>Umbelopsis</taxon>
    </lineage>
</organism>
<dbReference type="InterPro" id="IPR040122">
    <property type="entry name" value="Importin_beta"/>
</dbReference>
<evidence type="ECO:0000256" key="7">
    <source>
        <dbReference type="ARBA" id="ARBA00023242"/>
    </source>
</evidence>
<dbReference type="Proteomes" id="UP000612746">
    <property type="component" value="Unassembled WGS sequence"/>
</dbReference>
<dbReference type="Gene3D" id="1.25.10.10">
    <property type="entry name" value="Leucine-rich Repeat Variant"/>
    <property type="match status" value="2"/>
</dbReference>
<dbReference type="AlphaFoldDB" id="A0A8H7PZ27"/>
<feature type="compositionally biased region" description="Acidic residues" evidence="9">
    <location>
        <begin position="402"/>
        <end position="417"/>
    </location>
</feature>
<dbReference type="Pfam" id="PF25574">
    <property type="entry name" value="TPR_IMB1"/>
    <property type="match status" value="1"/>
</dbReference>
<dbReference type="Pfam" id="PF25780">
    <property type="entry name" value="TPR_IPO5"/>
    <property type="match status" value="1"/>
</dbReference>
<dbReference type="InterPro" id="IPR058584">
    <property type="entry name" value="IMB1_TNPO1-like_TPR"/>
</dbReference>
<dbReference type="Pfam" id="PF13513">
    <property type="entry name" value="HEAT_EZ"/>
    <property type="match status" value="1"/>
</dbReference>
<dbReference type="GO" id="GO:0006606">
    <property type="term" value="P:protein import into nucleus"/>
    <property type="evidence" value="ECO:0007669"/>
    <property type="project" value="InterPro"/>
</dbReference>
<dbReference type="SMART" id="SM00913">
    <property type="entry name" value="IBN_N"/>
    <property type="match status" value="1"/>
</dbReference>
<proteinExistence type="inferred from homology"/>
<keyword evidence="7" id="KW-0539">Nucleus</keyword>
<comment type="subcellular location">
    <subcellularLocation>
        <location evidence="2">Cytoplasm</location>
    </subcellularLocation>
    <subcellularLocation>
        <location evidence="1">Nucleus</location>
    </subcellularLocation>
</comment>
<gene>
    <name evidence="11" type="ORF">INT44_005863</name>
</gene>
<evidence type="ECO:0000313" key="12">
    <source>
        <dbReference type="Proteomes" id="UP000612746"/>
    </source>
</evidence>
<protein>
    <recommendedName>
        <fullName evidence="10">Importin N-terminal domain-containing protein</fullName>
    </recommendedName>
</protein>
<evidence type="ECO:0000256" key="2">
    <source>
        <dbReference type="ARBA" id="ARBA00004496"/>
    </source>
</evidence>
<feature type="region of interest" description="Disordered" evidence="9">
    <location>
        <begin position="384"/>
        <end position="417"/>
    </location>
</feature>
<dbReference type="PANTHER" id="PTHR10527">
    <property type="entry name" value="IMPORTIN BETA"/>
    <property type="match status" value="1"/>
</dbReference>
<dbReference type="GO" id="GO:0005737">
    <property type="term" value="C:cytoplasm"/>
    <property type="evidence" value="ECO:0007669"/>
    <property type="project" value="UniProtKB-SubCell"/>
</dbReference>
<accession>A0A8H7PZ27</accession>
<name>A0A8H7PZ27_9FUNG</name>
<keyword evidence="4" id="KW-0963">Cytoplasm</keyword>
<dbReference type="InterPro" id="IPR001494">
    <property type="entry name" value="Importin-beta_N"/>
</dbReference>
<feature type="domain" description="Importin N-terminal" evidence="10">
    <location>
        <begin position="68"/>
        <end position="136"/>
    </location>
</feature>
<reference evidence="11" key="1">
    <citation type="submission" date="2020-12" db="EMBL/GenBank/DDBJ databases">
        <title>Metabolic potential, ecology and presence of endohyphal bacteria is reflected in genomic diversity of Mucoromycotina.</title>
        <authorList>
            <person name="Muszewska A."/>
            <person name="Okrasinska A."/>
            <person name="Steczkiewicz K."/>
            <person name="Drgas O."/>
            <person name="Orlowska M."/>
            <person name="Perlinska-Lenart U."/>
            <person name="Aleksandrzak-Piekarczyk T."/>
            <person name="Szatraj K."/>
            <person name="Zielenkiewicz U."/>
            <person name="Pilsyk S."/>
            <person name="Malc E."/>
            <person name="Mieczkowski P."/>
            <person name="Kruszewska J.S."/>
            <person name="Biernat P."/>
            <person name="Pawlowska J."/>
        </authorList>
    </citation>
    <scope>NUCLEOTIDE SEQUENCE</scope>
    <source>
        <strain evidence="11">WA0000051536</strain>
    </source>
</reference>
<dbReference type="FunFam" id="1.25.10.10:FF:000028">
    <property type="entry name" value="Transportin-1 isoform 1"/>
    <property type="match status" value="1"/>
</dbReference>
<dbReference type="InterPro" id="IPR016024">
    <property type="entry name" value="ARM-type_fold"/>
</dbReference>
<evidence type="ECO:0000256" key="6">
    <source>
        <dbReference type="ARBA" id="ARBA00022927"/>
    </source>
</evidence>
<comment type="similarity">
    <text evidence="8">Belongs to the importin beta family. Importin beta-2 subfamily.</text>
</comment>
<evidence type="ECO:0000256" key="8">
    <source>
        <dbReference type="ARBA" id="ARBA00038423"/>
    </source>
</evidence>
<evidence type="ECO:0000256" key="5">
    <source>
        <dbReference type="ARBA" id="ARBA00022737"/>
    </source>
</evidence>
<evidence type="ECO:0000256" key="1">
    <source>
        <dbReference type="ARBA" id="ARBA00004123"/>
    </source>
</evidence>
<dbReference type="EMBL" id="JAEPRA010000007">
    <property type="protein sequence ID" value="KAG2182882.1"/>
    <property type="molecule type" value="Genomic_DNA"/>
</dbReference>
<evidence type="ECO:0000313" key="11">
    <source>
        <dbReference type="EMBL" id="KAG2182882.1"/>
    </source>
</evidence>
<dbReference type="OrthoDB" id="951172at2759"/>
<keyword evidence="5" id="KW-0677">Repeat</keyword>